<gene>
    <name evidence="1" type="ORF">PPRIM_AZ9-3.1.T0230260</name>
</gene>
<dbReference type="OMA" id="QFEMAHE"/>
<reference evidence="1" key="1">
    <citation type="submission" date="2021-01" db="EMBL/GenBank/DDBJ databases">
        <authorList>
            <consortium name="Genoscope - CEA"/>
            <person name="William W."/>
        </authorList>
    </citation>
    <scope>NUCLEOTIDE SEQUENCE</scope>
</reference>
<dbReference type="AlphaFoldDB" id="A0A8S1KSF2"/>
<keyword evidence="2" id="KW-1185">Reference proteome</keyword>
<evidence type="ECO:0000313" key="1">
    <source>
        <dbReference type="EMBL" id="CAD8055596.1"/>
    </source>
</evidence>
<name>A0A8S1KSF2_PARPR</name>
<proteinExistence type="predicted"/>
<evidence type="ECO:0000313" key="2">
    <source>
        <dbReference type="Proteomes" id="UP000688137"/>
    </source>
</evidence>
<accession>A0A8S1KSF2</accession>
<sequence length="130" mass="15146">MGKAHKQKGYRLENAISKKGFIELRKLLGMPQFELPHENNNIMKIQALQINIDNDDKWINTYKPTPEVKLQKYLLQCKNCDQSIISSLNKVDRFLNQQGRLKNIGQSKEEDIQRKQNSLSTEVQYSNKIA</sequence>
<organism evidence="1 2">
    <name type="scientific">Paramecium primaurelia</name>
    <dbReference type="NCBI Taxonomy" id="5886"/>
    <lineage>
        <taxon>Eukaryota</taxon>
        <taxon>Sar</taxon>
        <taxon>Alveolata</taxon>
        <taxon>Ciliophora</taxon>
        <taxon>Intramacronucleata</taxon>
        <taxon>Oligohymenophorea</taxon>
        <taxon>Peniculida</taxon>
        <taxon>Parameciidae</taxon>
        <taxon>Paramecium</taxon>
    </lineage>
</organism>
<dbReference type="EMBL" id="CAJJDM010000021">
    <property type="protein sequence ID" value="CAD8055596.1"/>
    <property type="molecule type" value="Genomic_DNA"/>
</dbReference>
<dbReference type="Proteomes" id="UP000688137">
    <property type="component" value="Unassembled WGS sequence"/>
</dbReference>
<comment type="caution">
    <text evidence="1">The sequence shown here is derived from an EMBL/GenBank/DDBJ whole genome shotgun (WGS) entry which is preliminary data.</text>
</comment>
<protein>
    <submittedName>
        <fullName evidence="1">Uncharacterized protein</fullName>
    </submittedName>
</protein>